<feature type="compositionally biased region" description="Polar residues" evidence="1">
    <location>
        <begin position="99"/>
        <end position="109"/>
    </location>
</feature>
<dbReference type="EMBL" id="OZ037947">
    <property type="protein sequence ID" value="CAL1707325.1"/>
    <property type="molecule type" value="Genomic_DNA"/>
</dbReference>
<keyword evidence="3" id="KW-1185">Reference proteome</keyword>
<proteinExistence type="predicted"/>
<feature type="compositionally biased region" description="Low complexity" evidence="1">
    <location>
        <begin position="1"/>
        <end position="13"/>
    </location>
</feature>
<gene>
    <name evidence="2" type="ORF">GFSPODELE1_LOCUS6306</name>
</gene>
<evidence type="ECO:0000313" key="3">
    <source>
        <dbReference type="Proteomes" id="UP001497453"/>
    </source>
</evidence>
<evidence type="ECO:0000313" key="2">
    <source>
        <dbReference type="EMBL" id="CAL1707325.1"/>
    </source>
</evidence>
<name>A0ABP1DHQ5_9APHY</name>
<reference evidence="3" key="1">
    <citation type="submission" date="2024-04" db="EMBL/GenBank/DDBJ databases">
        <authorList>
            <person name="Shaw F."/>
            <person name="Minotto A."/>
        </authorList>
    </citation>
    <scope>NUCLEOTIDE SEQUENCE [LARGE SCALE GENOMIC DNA]</scope>
</reference>
<dbReference type="Proteomes" id="UP001497453">
    <property type="component" value="Chromosome 4"/>
</dbReference>
<feature type="region of interest" description="Disordered" evidence="1">
    <location>
        <begin position="155"/>
        <end position="210"/>
    </location>
</feature>
<evidence type="ECO:0000256" key="1">
    <source>
        <dbReference type="SAM" id="MobiDB-lite"/>
    </source>
</evidence>
<sequence length="412" mass="44772">MFSSSPTRTSSRFGAGDLNPLSQVPAESPPYRVPLHPSMAFDVSRHTVSDYNFYLVPTSSPASGAKVPPLAPVLSADLSPTSDFQHGQLMGPRSRIISKTTAGQTSRTQPPRVDLDPNKQRELDINSAREPSFKGHPDVQIYDTYLHESDAMEDLAPSDYHSDTSFNPIDHSSDGDSYSESDGESSAGSSSLHEGVDSADESPGNFSHIGRSRLGLRLPVTSMSGDDIHVFPDNNAQFAAQRMSKDVIPRDTGRVKREQSVRLLASVPAAAEQTSPVRVGHGIKATTSASLDFSKGPNPSSNFLTGESDDPAAVKVDPHIWSTWNINSWKSIPTAQGYSLSMPRPYPPLQFTNAQLRHVVEKHPLPDDKSSICRTSTSVDTFSTWDAFRAEYLELCKALNFPQARTAQDSSG</sequence>
<feature type="region of interest" description="Disordered" evidence="1">
    <location>
        <begin position="99"/>
        <end position="119"/>
    </location>
</feature>
<protein>
    <submittedName>
        <fullName evidence="2">Uncharacterized protein</fullName>
    </submittedName>
</protein>
<organism evidence="2 3">
    <name type="scientific">Somion occarium</name>
    <dbReference type="NCBI Taxonomy" id="3059160"/>
    <lineage>
        <taxon>Eukaryota</taxon>
        <taxon>Fungi</taxon>
        <taxon>Dikarya</taxon>
        <taxon>Basidiomycota</taxon>
        <taxon>Agaricomycotina</taxon>
        <taxon>Agaricomycetes</taxon>
        <taxon>Polyporales</taxon>
        <taxon>Cerrenaceae</taxon>
        <taxon>Somion</taxon>
    </lineage>
</organism>
<accession>A0ABP1DHQ5</accession>
<feature type="region of interest" description="Disordered" evidence="1">
    <location>
        <begin position="1"/>
        <end position="29"/>
    </location>
</feature>